<dbReference type="InterPro" id="IPR050498">
    <property type="entry name" value="Ycf3"/>
</dbReference>
<keyword evidence="3" id="KW-0472">Membrane</keyword>
<evidence type="ECO:0000256" key="2">
    <source>
        <dbReference type="ARBA" id="ARBA00022803"/>
    </source>
</evidence>
<dbReference type="GO" id="GO:0046813">
    <property type="term" value="P:receptor-mediated virion attachment to host cell"/>
    <property type="evidence" value="ECO:0007669"/>
    <property type="project" value="TreeGrafter"/>
</dbReference>
<organism evidence="4">
    <name type="scientific">hydrothermal vent metagenome</name>
    <dbReference type="NCBI Taxonomy" id="652676"/>
    <lineage>
        <taxon>unclassified sequences</taxon>
        <taxon>metagenomes</taxon>
        <taxon>ecological metagenomes</taxon>
    </lineage>
</organism>
<feature type="transmembrane region" description="Helical" evidence="3">
    <location>
        <begin position="34"/>
        <end position="52"/>
    </location>
</feature>
<dbReference type="Pfam" id="PF00515">
    <property type="entry name" value="TPR_1"/>
    <property type="match status" value="2"/>
</dbReference>
<dbReference type="GO" id="GO:0009279">
    <property type="term" value="C:cell outer membrane"/>
    <property type="evidence" value="ECO:0007669"/>
    <property type="project" value="TreeGrafter"/>
</dbReference>
<accession>A0A3B0TMY9</accession>
<dbReference type="AlphaFoldDB" id="A0A3B0TMY9"/>
<proteinExistence type="predicted"/>
<feature type="transmembrane region" description="Helical" evidence="3">
    <location>
        <begin position="6"/>
        <end position="27"/>
    </location>
</feature>
<dbReference type="SUPFAM" id="SSF48439">
    <property type="entry name" value="Protein prenylyltransferase"/>
    <property type="match status" value="1"/>
</dbReference>
<gene>
    <name evidence="4" type="ORF">MNBD_BACTEROID05-725</name>
</gene>
<dbReference type="SMART" id="SM00028">
    <property type="entry name" value="TPR"/>
    <property type="match status" value="4"/>
</dbReference>
<dbReference type="Pfam" id="PF13414">
    <property type="entry name" value="TPR_11"/>
    <property type="match status" value="1"/>
</dbReference>
<keyword evidence="1" id="KW-0677">Repeat</keyword>
<keyword evidence="3" id="KW-0812">Transmembrane</keyword>
<dbReference type="Gene3D" id="1.25.40.10">
    <property type="entry name" value="Tetratricopeptide repeat domain"/>
    <property type="match status" value="2"/>
</dbReference>
<dbReference type="PROSITE" id="PS50005">
    <property type="entry name" value="TPR"/>
    <property type="match status" value="2"/>
</dbReference>
<reference evidence="4" key="1">
    <citation type="submission" date="2018-06" db="EMBL/GenBank/DDBJ databases">
        <authorList>
            <person name="Zhirakovskaya E."/>
        </authorList>
    </citation>
    <scope>NUCLEOTIDE SEQUENCE</scope>
</reference>
<dbReference type="EMBL" id="UOEN01000463">
    <property type="protein sequence ID" value="VAW19318.1"/>
    <property type="molecule type" value="Genomic_DNA"/>
</dbReference>
<dbReference type="InterPro" id="IPR011990">
    <property type="entry name" value="TPR-like_helical_dom_sf"/>
</dbReference>
<keyword evidence="3" id="KW-1133">Transmembrane helix</keyword>
<feature type="transmembrane region" description="Helical" evidence="3">
    <location>
        <begin position="87"/>
        <end position="104"/>
    </location>
</feature>
<dbReference type="PANTHER" id="PTHR44858">
    <property type="entry name" value="TETRATRICOPEPTIDE REPEAT PROTEIN 6"/>
    <property type="match status" value="1"/>
</dbReference>
<evidence type="ECO:0000313" key="4">
    <source>
        <dbReference type="EMBL" id="VAW19318.1"/>
    </source>
</evidence>
<evidence type="ECO:0000256" key="3">
    <source>
        <dbReference type="SAM" id="Phobius"/>
    </source>
</evidence>
<evidence type="ECO:0000256" key="1">
    <source>
        <dbReference type="ARBA" id="ARBA00022737"/>
    </source>
</evidence>
<name>A0A3B0TMY9_9ZZZZ</name>
<feature type="transmembrane region" description="Helical" evidence="3">
    <location>
        <begin position="64"/>
        <end position="80"/>
    </location>
</feature>
<sequence>MNNGMFRMLCSLLMMSSFCLMILFVWGWRKYKKVLFGIFFYLLTISIALQVINVGEAYQADRFMYLPSIGVFWALFYLLKRFFEFKGGWIVFVLIIGTFSLLTYQRNKVWNNSFRLWSDVIEKYPQMYLPYNNRGLARIENQQYDQAILDFDKAIERKGDYVEAYNNRGILYANKGAISFALMDFNQSIKLRPTVSAFANRANILRGKEKFQQALNDYGKALLLNPNSKEVYNNRGVLFYKQGRFTQAIADFDKALQIDPQYVRALSNKKALLYRERSPN</sequence>
<keyword evidence="2" id="KW-0802">TPR repeat</keyword>
<dbReference type="PROSITE" id="PS50293">
    <property type="entry name" value="TPR_REGION"/>
    <property type="match status" value="1"/>
</dbReference>
<dbReference type="InterPro" id="IPR019734">
    <property type="entry name" value="TPR_rpt"/>
</dbReference>
<dbReference type="PANTHER" id="PTHR44858:SF1">
    <property type="entry name" value="UDP-N-ACETYLGLUCOSAMINE--PEPTIDE N-ACETYLGLUCOSAMINYLTRANSFERASE SPINDLY-RELATED"/>
    <property type="match status" value="1"/>
</dbReference>
<protein>
    <submittedName>
        <fullName evidence="4">Uncharacterized protein</fullName>
    </submittedName>
</protein>